<evidence type="ECO:0000313" key="2">
    <source>
        <dbReference type="EMBL" id="KAF7355021.1"/>
    </source>
</evidence>
<feature type="domain" description="A to I editase" evidence="1">
    <location>
        <begin position="47"/>
        <end position="365"/>
    </location>
</feature>
<dbReference type="GO" id="GO:0008251">
    <property type="term" value="F:tRNA-specific adenosine deaminase activity"/>
    <property type="evidence" value="ECO:0007669"/>
    <property type="project" value="TreeGrafter"/>
</dbReference>
<dbReference type="InterPro" id="IPR002466">
    <property type="entry name" value="A_deamin"/>
</dbReference>
<organism evidence="2 3">
    <name type="scientific">Mycena sanguinolenta</name>
    <dbReference type="NCBI Taxonomy" id="230812"/>
    <lineage>
        <taxon>Eukaryota</taxon>
        <taxon>Fungi</taxon>
        <taxon>Dikarya</taxon>
        <taxon>Basidiomycota</taxon>
        <taxon>Agaricomycotina</taxon>
        <taxon>Agaricomycetes</taxon>
        <taxon>Agaricomycetidae</taxon>
        <taxon>Agaricales</taxon>
        <taxon>Marasmiineae</taxon>
        <taxon>Mycenaceae</taxon>
        <taxon>Mycena</taxon>
    </lineage>
</organism>
<dbReference type="Proteomes" id="UP000623467">
    <property type="component" value="Unassembled WGS sequence"/>
</dbReference>
<dbReference type="GO" id="GO:0003726">
    <property type="term" value="F:double-stranded RNA adenosine deaminase activity"/>
    <property type="evidence" value="ECO:0007669"/>
    <property type="project" value="TreeGrafter"/>
</dbReference>
<name>A0A8H6YA80_9AGAR</name>
<dbReference type="GO" id="GO:0005730">
    <property type="term" value="C:nucleolus"/>
    <property type="evidence" value="ECO:0007669"/>
    <property type="project" value="TreeGrafter"/>
</dbReference>
<dbReference type="GO" id="GO:0003725">
    <property type="term" value="F:double-stranded RNA binding"/>
    <property type="evidence" value="ECO:0007669"/>
    <property type="project" value="TreeGrafter"/>
</dbReference>
<dbReference type="AlphaFoldDB" id="A0A8H6YA80"/>
<sequence length="392" mass="43575">MECPLSLVEHIISLYSTFRLRPPERQWTILASFLLTSSVTGLYKIVSLATGTKCLPADRLPADGECLHDSHAEVLARRGAVRWFLEEIGRCKEATDGTFQSEWISPCDDGRYALKADARLFLYVSTVPCGDASMRFLAASQDEQMAALKDAAVRAPTDSMLATRGRDNYGLFGVLRTKPGRADAPSTASMSCSDKIASWNFLGIQGALGSRFLQPLYLHGVIVGEVAPELHLVVREDCERALWRRLEAVLACDEYSLHRPTIHFATLPFVHSRTSTPEAGGSCNDSLWWIADSSKPAEVLINGFKRGVAPKHRHREQSRPLGCRKSMFKLYHETLRVCSLPPEPDLSYQEVKELSVEYQTAKQSLIGGKGIFSGWIRGSLLSFQSEPFRPPE</sequence>
<dbReference type="GO" id="GO:0005737">
    <property type="term" value="C:cytoplasm"/>
    <property type="evidence" value="ECO:0007669"/>
    <property type="project" value="TreeGrafter"/>
</dbReference>
<dbReference type="SMART" id="SM00552">
    <property type="entry name" value="ADEAMc"/>
    <property type="match status" value="1"/>
</dbReference>
<dbReference type="Pfam" id="PF02137">
    <property type="entry name" value="A_deamin"/>
    <property type="match status" value="1"/>
</dbReference>
<protein>
    <submittedName>
        <fullName evidence="2">tRNA-specific adenosine deaminase 1</fullName>
    </submittedName>
</protein>
<dbReference type="GO" id="GO:0006382">
    <property type="term" value="P:adenosine to inosine editing"/>
    <property type="evidence" value="ECO:0007669"/>
    <property type="project" value="TreeGrafter"/>
</dbReference>
<dbReference type="PANTHER" id="PTHR10910">
    <property type="entry name" value="EUKARYOTE SPECIFIC DSRNA BINDING PROTEIN"/>
    <property type="match status" value="1"/>
</dbReference>
<accession>A0A8H6YA80</accession>
<dbReference type="PANTHER" id="PTHR10910:SF62">
    <property type="entry name" value="AT07585P-RELATED"/>
    <property type="match status" value="1"/>
</dbReference>
<comment type="caution">
    <text evidence="2">The sequence shown here is derived from an EMBL/GenBank/DDBJ whole genome shotgun (WGS) entry which is preliminary data.</text>
</comment>
<dbReference type="OrthoDB" id="10268011at2759"/>
<dbReference type="PROSITE" id="PS50141">
    <property type="entry name" value="A_DEAMIN_EDITASE"/>
    <property type="match status" value="1"/>
</dbReference>
<evidence type="ECO:0000313" key="3">
    <source>
        <dbReference type="Proteomes" id="UP000623467"/>
    </source>
</evidence>
<dbReference type="GO" id="GO:0006396">
    <property type="term" value="P:RNA processing"/>
    <property type="evidence" value="ECO:0007669"/>
    <property type="project" value="InterPro"/>
</dbReference>
<dbReference type="EMBL" id="JACAZH010000011">
    <property type="protein sequence ID" value="KAF7355021.1"/>
    <property type="molecule type" value="Genomic_DNA"/>
</dbReference>
<reference evidence="2" key="1">
    <citation type="submission" date="2020-05" db="EMBL/GenBank/DDBJ databases">
        <title>Mycena genomes resolve the evolution of fungal bioluminescence.</title>
        <authorList>
            <person name="Tsai I.J."/>
        </authorList>
    </citation>
    <scope>NUCLEOTIDE SEQUENCE</scope>
    <source>
        <strain evidence="2">160909Yilan</strain>
    </source>
</reference>
<proteinExistence type="predicted"/>
<keyword evidence="3" id="KW-1185">Reference proteome</keyword>
<gene>
    <name evidence="2" type="ORF">MSAN_01417600</name>
</gene>
<evidence type="ECO:0000259" key="1">
    <source>
        <dbReference type="PROSITE" id="PS50141"/>
    </source>
</evidence>